<keyword evidence="1" id="KW-0378">Hydrolase</keyword>
<dbReference type="OrthoDB" id="9785840at2"/>
<dbReference type="SUPFAM" id="SSF53187">
    <property type="entry name" value="Zn-dependent exopeptidases"/>
    <property type="match status" value="1"/>
</dbReference>
<evidence type="ECO:0000313" key="2">
    <source>
        <dbReference type="Proteomes" id="UP000295292"/>
    </source>
</evidence>
<dbReference type="InterPro" id="IPR007709">
    <property type="entry name" value="N-FG_amidohydro"/>
</dbReference>
<gene>
    <name evidence="1" type="ORF">CLV99_1085</name>
</gene>
<comment type="caution">
    <text evidence="1">The sequence shown here is derived from an EMBL/GenBank/DDBJ whole genome shotgun (WGS) entry which is preliminary data.</text>
</comment>
<dbReference type="EMBL" id="SNYV01000011">
    <property type="protein sequence ID" value="TDQ79638.1"/>
    <property type="molecule type" value="Genomic_DNA"/>
</dbReference>
<protein>
    <submittedName>
        <fullName evidence="1">N-formylglutamate amidohydrolase</fullName>
    </submittedName>
</protein>
<reference evidence="1 2" key="1">
    <citation type="submission" date="2019-03" db="EMBL/GenBank/DDBJ databases">
        <title>Genomic Encyclopedia of Archaeal and Bacterial Type Strains, Phase II (KMG-II): from individual species to whole genera.</title>
        <authorList>
            <person name="Goeker M."/>
        </authorList>
    </citation>
    <scope>NUCLEOTIDE SEQUENCE [LARGE SCALE GENOMIC DNA]</scope>
    <source>
        <strain evidence="1 2">DSM 28353</strain>
    </source>
</reference>
<accession>A0A4R6WLH4</accession>
<evidence type="ECO:0000313" key="1">
    <source>
        <dbReference type="EMBL" id="TDQ79638.1"/>
    </source>
</evidence>
<organism evidence="1 2">
    <name type="scientific">Sphingobacterium yanglingense</name>
    <dbReference type="NCBI Taxonomy" id="1437280"/>
    <lineage>
        <taxon>Bacteria</taxon>
        <taxon>Pseudomonadati</taxon>
        <taxon>Bacteroidota</taxon>
        <taxon>Sphingobacteriia</taxon>
        <taxon>Sphingobacteriales</taxon>
        <taxon>Sphingobacteriaceae</taxon>
        <taxon>Sphingobacterium</taxon>
    </lineage>
</organism>
<dbReference type="AlphaFoldDB" id="A0A4R6WLH4"/>
<keyword evidence="2" id="KW-1185">Reference proteome</keyword>
<name>A0A4R6WLH4_9SPHI</name>
<dbReference type="GO" id="GO:0016787">
    <property type="term" value="F:hydrolase activity"/>
    <property type="evidence" value="ECO:0007669"/>
    <property type="project" value="UniProtKB-KW"/>
</dbReference>
<proteinExistence type="predicted"/>
<dbReference type="Proteomes" id="UP000295292">
    <property type="component" value="Unassembled WGS sequence"/>
</dbReference>
<dbReference type="RefSeq" id="WP_133583413.1">
    <property type="nucleotide sequence ID" value="NZ_SNYV01000011.1"/>
</dbReference>
<sequence>MSLQVNYHIHTIDSPFWSFALHDGHLIDGDLLPYLLLSEKQRLREEDPYTALIAELPVNQFVVGTSRFQLDLNRPVEQSVYLHPEQAWGLEVWKTNFPQTLIDQLYKKHQYIYRLIEQHIQSSIQKYGFFVVLDIHSYNANRESPTAVVDEDANPQINLGTHYNDPKWRVLTDSFIHAIASQTLYGLPIDIRENVRFKGGYLTQFLNTRFGDKGCVFSIEFRKDFMNEWTGEPEVKRIAACKQLLINSVQSLKEYFAYEG</sequence>
<dbReference type="Gene3D" id="3.40.630.40">
    <property type="entry name" value="Zn-dependent exopeptidases"/>
    <property type="match status" value="1"/>
</dbReference>
<dbReference type="Pfam" id="PF05013">
    <property type="entry name" value="FGase"/>
    <property type="match status" value="1"/>
</dbReference>